<proteinExistence type="predicted"/>
<evidence type="ECO:0000313" key="3">
    <source>
        <dbReference type="Proteomes" id="UP001054945"/>
    </source>
</evidence>
<name>A0AAV4NBP7_CAEEX</name>
<keyword evidence="1" id="KW-0472">Membrane</keyword>
<gene>
    <name evidence="2" type="ORF">CEXT_475691</name>
</gene>
<organism evidence="2 3">
    <name type="scientific">Caerostris extrusa</name>
    <name type="common">Bark spider</name>
    <name type="synonym">Caerostris bankana</name>
    <dbReference type="NCBI Taxonomy" id="172846"/>
    <lineage>
        <taxon>Eukaryota</taxon>
        <taxon>Metazoa</taxon>
        <taxon>Ecdysozoa</taxon>
        <taxon>Arthropoda</taxon>
        <taxon>Chelicerata</taxon>
        <taxon>Arachnida</taxon>
        <taxon>Araneae</taxon>
        <taxon>Araneomorphae</taxon>
        <taxon>Entelegynae</taxon>
        <taxon>Araneoidea</taxon>
        <taxon>Araneidae</taxon>
        <taxon>Caerostris</taxon>
    </lineage>
</organism>
<comment type="caution">
    <text evidence="2">The sequence shown here is derived from an EMBL/GenBank/DDBJ whole genome shotgun (WGS) entry which is preliminary data.</text>
</comment>
<sequence>MSDDSPNNYDFAAAIWESLLREPHIKNKKNFPLVAVKSVHRCIILHAICPKQTFFSCRERKLLQFSSLDCRHSSYFYSCVFTVHRSISGPSSAFRVVLGIFPLIGIIFKRIKREEISF</sequence>
<dbReference type="Proteomes" id="UP001054945">
    <property type="component" value="Unassembled WGS sequence"/>
</dbReference>
<feature type="transmembrane region" description="Helical" evidence="1">
    <location>
        <begin position="92"/>
        <end position="108"/>
    </location>
</feature>
<keyword evidence="3" id="KW-1185">Reference proteome</keyword>
<dbReference type="EMBL" id="BPLR01003107">
    <property type="protein sequence ID" value="GIX81230.1"/>
    <property type="molecule type" value="Genomic_DNA"/>
</dbReference>
<dbReference type="AlphaFoldDB" id="A0AAV4NBP7"/>
<evidence type="ECO:0000313" key="2">
    <source>
        <dbReference type="EMBL" id="GIX81230.1"/>
    </source>
</evidence>
<evidence type="ECO:0000256" key="1">
    <source>
        <dbReference type="SAM" id="Phobius"/>
    </source>
</evidence>
<protein>
    <submittedName>
        <fullName evidence="2">Uncharacterized protein</fullName>
    </submittedName>
</protein>
<accession>A0AAV4NBP7</accession>
<keyword evidence="1" id="KW-0812">Transmembrane</keyword>
<reference evidence="2 3" key="1">
    <citation type="submission" date="2021-06" db="EMBL/GenBank/DDBJ databases">
        <title>Caerostris extrusa draft genome.</title>
        <authorList>
            <person name="Kono N."/>
            <person name="Arakawa K."/>
        </authorList>
    </citation>
    <scope>NUCLEOTIDE SEQUENCE [LARGE SCALE GENOMIC DNA]</scope>
</reference>
<keyword evidence="1" id="KW-1133">Transmembrane helix</keyword>